<dbReference type="EMBL" id="JBHUFF010000008">
    <property type="protein sequence ID" value="MFD1798660.1"/>
    <property type="molecule type" value="Genomic_DNA"/>
</dbReference>
<dbReference type="Gene3D" id="3.20.20.140">
    <property type="entry name" value="Metal-dependent hydrolases"/>
    <property type="match status" value="1"/>
</dbReference>
<dbReference type="PROSITE" id="PS51365">
    <property type="entry name" value="RENAL_DIPEPTIDASE_2"/>
    <property type="match status" value="1"/>
</dbReference>
<reference evidence="2" key="1">
    <citation type="journal article" date="2019" name="Int. J. Syst. Evol. Microbiol.">
        <title>The Global Catalogue of Microorganisms (GCM) 10K type strain sequencing project: providing services to taxonomists for standard genome sequencing and annotation.</title>
        <authorList>
            <consortium name="The Broad Institute Genomics Platform"/>
            <consortium name="The Broad Institute Genome Sequencing Center for Infectious Disease"/>
            <person name="Wu L."/>
            <person name="Ma J."/>
        </authorList>
    </citation>
    <scope>NUCLEOTIDE SEQUENCE [LARGE SCALE GENOMIC DNA]</scope>
    <source>
        <strain evidence="2">KCTC 42143</strain>
    </source>
</reference>
<dbReference type="Proteomes" id="UP001597285">
    <property type="component" value="Unassembled WGS sequence"/>
</dbReference>
<comment type="caution">
    <text evidence="1">The sequence shown here is derived from an EMBL/GenBank/DDBJ whole genome shotgun (WGS) entry which is preliminary data.</text>
</comment>
<evidence type="ECO:0000313" key="1">
    <source>
        <dbReference type="EMBL" id="MFD1798660.1"/>
    </source>
</evidence>
<gene>
    <name evidence="1" type="ORF">ACFSBK_02145</name>
</gene>
<keyword evidence="2" id="KW-1185">Reference proteome</keyword>
<evidence type="ECO:0000313" key="2">
    <source>
        <dbReference type="Proteomes" id="UP001597285"/>
    </source>
</evidence>
<organism evidence="1 2">
    <name type="scientific">Carnobacterium antarcticum</name>
    <dbReference type="NCBI Taxonomy" id="2126436"/>
    <lineage>
        <taxon>Bacteria</taxon>
        <taxon>Bacillati</taxon>
        <taxon>Bacillota</taxon>
        <taxon>Bacilli</taxon>
        <taxon>Lactobacillales</taxon>
        <taxon>Carnobacteriaceae</taxon>
        <taxon>Carnobacterium</taxon>
    </lineage>
</organism>
<dbReference type="InterPro" id="IPR008257">
    <property type="entry name" value="Pept_M19"/>
</dbReference>
<dbReference type="PANTHER" id="PTHR10443:SF12">
    <property type="entry name" value="DIPEPTIDASE"/>
    <property type="match status" value="1"/>
</dbReference>
<accession>A0ABW4NKI8</accession>
<dbReference type="PANTHER" id="PTHR10443">
    <property type="entry name" value="MICROSOMAL DIPEPTIDASE"/>
    <property type="match status" value="1"/>
</dbReference>
<proteinExistence type="predicted"/>
<protein>
    <submittedName>
        <fullName evidence="1">Dipeptidase</fullName>
    </submittedName>
</protein>
<dbReference type="InterPro" id="IPR032466">
    <property type="entry name" value="Metal_Hydrolase"/>
</dbReference>
<name>A0ABW4NKI8_9LACT</name>
<sequence>MNVIDLHCDALLKLQEAKGQLSFKDSKELNVNLSRLKEGKVKIQAFAIFLDPAIVVEEKYAAALEQITYYQEEVLAKNPEMKQIKQWEDIHTLQESEIGSFLTLEGVEAIGNDLTKLDHLLDLGVLSVGLTWNPANLAADGIQEPRGGGLTSFGFEIVKRLNERKVFTDVAHLSVKGFWDVMEAAKYPIATHSNVLRLCRHVRNLNDDQIKALVKRDAMIHVVYNPPFTVDEGELKGAAIPDLVRHIEALVDLGAVANIGFGSDFDGISSHIEGLTHAGEVQNLILALCETFTKEEVAGFTGRNFLEHLPK</sequence>
<dbReference type="Pfam" id="PF01244">
    <property type="entry name" value="Peptidase_M19"/>
    <property type="match status" value="1"/>
</dbReference>
<dbReference type="SUPFAM" id="SSF51556">
    <property type="entry name" value="Metallo-dependent hydrolases"/>
    <property type="match status" value="1"/>
</dbReference>
<dbReference type="RefSeq" id="WP_058919073.1">
    <property type="nucleotide sequence ID" value="NZ_JBHSQC010000015.1"/>
</dbReference>